<protein>
    <submittedName>
        <fullName evidence="3">Uncharacterized protein</fullName>
    </submittedName>
</protein>
<evidence type="ECO:0000256" key="1">
    <source>
        <dbReference type="SAM" id="MobiDB-lite"/>
    </source>
</evidence>
<feature type="transmembrane region" description="Helical" evidence="2">
    <location>
        <begin position="14"/>
        <end position="33"/>
    </location>
</feature>
<dbReference type="PROSITE" id="PS51257">
    <property type="entry name" value="PROKAR_LIPOPROTEIN"/>
    <property type="match status" value="1"/>
</dbReference>
<evidence type="ECO:0000313" key="4">
    <source>
        <dbReference type="Proteomes" id="UP001331761"/>
    </source>
</evidence>
<evidence type="ECO:0000313" key="3">
    <source>
        <dbReference type="EMBL" id="KAK5970671.1"/>
    </source>
</evidence>
<keyword evidence="4" id="KW-1185">Reference proteome</keyword>
<feature type="region of interest" description="Disordered" evidence="1">
    <location>
        <begin position="67"/>
        <end position="100"/>
    </location>
</feature>
<dbReference type="Proteomes" id="UP001331761">
    <property type="component" value="Unassembled WGS sequence"/>
</dbReference>
<gene>
    <name evidence="3" type="ORF">GCK32_017629</name>
</gene>
<comment type="caution">
    <text evidence="3">The sequence shown here is derived from an EMBL/GenBank/DDBJ whole genome shotgun (WGS) entry which is preliminary data.</text>
</comment>
<evidence type="ECO:0000256" key="2">
    <source>
        <dbReference type="SAM" id="Phobius"/>
    </source>
</evidence>
<dbReference type="EMBL" id="WIXE01018746">
    <property type="protein sequence ID" value="KAK5970671.1"/>
    <property type="molecule type" value="Genomic_DNA"/>
</dbReference>
<feature type="compositionally biased region" description="Low complexity" evidence="1">
    <location>
        <begin position="82"/>
        <end position="92"/>
    </location>
</feature>
<reference evidence="3 4" key="1">
    <citation type="submission" date="2019-10" db="EMBL/GenBank/DDBJ databases">
        <title>Assembly and Annotation for the nematode Trichostrongylus colubriformis.</title>
        <authorList>
            <person name="Martin J."/>
        </authorList>
    </citation>
    <scope>NUCLEOTIDE SEQUENCE [LARGE SCALE GENOMIC DNA]</scope>
    <source>
        <strain evidence="3">G859</strain>
        <tissue evidence="3">Whole worm</tissue>
    </source>
</reference>
<keyword evidence="2" id="KW-0472">Membrane</keyword>
<proteinExistence type="predicted"/>
<dbReference type="AlphaFoldDB" id="A0AAN8EZ80"/>
<name>A0AAN8EZ80_TRICO</name>
<sequence>MGVVARRSQQCRPVVIVTSLFLILLLILISCSLKALNTSAAMMSTAKDSSIFTQLLSRTFTSRTAQVVAPATSTEKQQQPLSSSSDKLNSSSQRKKTVEY</sequence>
<organism evidence="3 4">
    <name type="scientific">Trichostrongylus colubriformis</name>
    <name type="common">Black scour worm</name>
    <dbReference type="NCBI Taxonomy" id="6319"/>
    <lineage>
        <taxon>Eukaryota</taxon>
        <taxon>Metazoa</taxon>
        <taxon>Ecdysozoa</taxon>
        <taxon>Nematoda</taxon>
        <taxon>Chromadorea</taxon>
        <taxon>Rhabditida</taxon>
        <taxon>Rhabditina</taxon>
        <taxon>Rhabditomorpha</taxon>
        <taxon>Strongyloidea</taxon>
        <taxon>Trichostrongylidae</taxon>
        <taxon>Trichostrongylus</taxon>
    </lineage>
</organism>
<accession>A0AAN8EZ80</accession>
<keyword evidence="2" id="KW-0812">Transmembrane</keyword>
<feature type="compositionally biased region" description="Polar residues" evidence="1">
    <location>
        <begin position="67"/>
        <end position="81"/>
    </location>
</feature>
<keyword evidence="2" id="KW-1133">Transmembrane helix</keyword>